<feature type="domain" description="DUF1254" evidence="3">
    <location>
        <begin position="67"/>
        <end position="197"/>
    </location>
</feature>
<evidence type="ECO:0000313" key="5">
    <source>
        <dbReference type="Proteomes" id="UP001174839"/>
    </source>
</evidence>
<proteinExistence type="predicted"/>
<evidence type="ECO:0000259" key="2">
    <source>
        <dbReference type="Pfam" id="PF06742"/>
    </source>
</evidence>
<dbReference type="InterPro" id="IPR037049">
    <property type="entry name" value="DUF1214_C_sf"/>
</dbReference>
<dbReference type="InterPro" id="IPR037050">
    <property type="entry name" value="DUF1254_sf"/>
</dbReference>
<keyword evidence="5" id="KW-1185">Reference proteome</keyword>
<dbReference type="Pfam" id="PF06742">
    <property type="entry name" value="DUF1214"/>
    <property type="match status" value="1"/>
</dbReference>
<evidence type="ECO:0000313" key="4">
    <source>
        <dbReference type="EMBL" id="MDM9630992.1"/>
    </source>
</evidence>
<sequence length="475" mass="53162">MKFKFLLSTLLIALFIGCNQKAPELTPAEAKTIAKEAYIYGFPLVLNYKTMYSYTLDKKSTEYKGDFNQLGCAARVYTPEDKAVITPNSDTPYCMGWIDLRAEPVVFTIPEIENERFYQVQLIDLFTHNFAYISTVAKGNVPGKYLITGPDWKGEIPEGITEVIPCETQFLLAIARTQLFNPEDLDNVKNIQDGYIIESYSSFSGTKAPASVPAIEFPEWKDGTEFSAELFPYFDFMLTLVKTPEEEQALIERFAKIGLDGKGDFDISKWSPEIQEALEEGAQEGLAAMKEFAGKAVNDPIASGKIFGTRTFLNESAKANYNLNDLFIPRAMGALMGIYGNSGEEAIYPTYLTDAKDSPLDASKNNYTITFKKDEFPPVKAFWSLTMYDGTTQLLIDNPLDRYLLNSPMMDQFVLNADGSLTFYLQKESPGAALESNWLPAPNGPFYATMRLYGPKKEVLEGKWVAPELVKASQK</sequence>
<accession>A0ABT7WDJ8</accession>
<feature type="domain" description="DUF1214" evidence="2">
    <location>
        <begin position="345"/>
        <end position="457"/>
    </location>
</feature>
<dbReference type="RefSeq" id="WP_289724352.1">
    <property type="nucleotide sequence ID" value="NZ_JAUDUY010000002.1"/>
</dbReference>
<dbReference type="InterPro" id="IPR010679">
    <property type="entry name" value="DUF1254"/>
</dbReference>
<dbReference type="Gene3D" id="2.60.120.600">
    <property type="entry name" value="Domain of unknown function DUF1214, C-terminal domain"/>
    <property type="match status" value="1"/>
</dbReference>
<dbReference type="Proteomes" id="UP001174839">
    <property type="component" value="Unassembled WGS sequence"/>
</dbReference>
<feature type="signal peptide" evidence="1">
    <location>
        <begin position="1"/>
        <end position="21"/>
    </location>
</feature>
<keyword evidence="1" id="KW-0732">Signal</keyword>
<feature type="chain" id="PRO_5045172739" evidence="1">
    <location>
        <begin position="22"/>
        <end position="475"/>
    </location>
</feature>
<comment type="caution">
    <text evidence="4">The sequence shown here is derived from an EMBL/GenBank/DDBJ whole genome shotgun (WGS) entry which is preliminary data.</text>
</comment>
<organism evidence="4 5">
    <name type="scientific">Robiginitalea aurantiaca</name>
    <dbReference type="NCBI Taxonomy" id="3056915"/>
    <lineage>
        <taxon>Bacteria</taxon>
        <taxon>Pseudomonadati</taxon>
        <taxon>Bacteroidota</taxon>
        <taxon>Flavobacteriia</taxon>
        <taxon>Flavobacteriales</taxon>
        <taxon>Flavobacteriaceae</taxon>
        <taxon>Robiginitalea</taxon>
    </lineage>
</organism>
<dbReference type="Pfam" id="PF06863">
    <property type="entry name" value="DUF1254"/>
    <property type="match status" value="1"/>
</dbReference>
<evidence type="ECO:0000259" key="3">
    <source>
        <dbReference type="Pfam" id="PF06863"/>
    </source>
</evidence>
<dbReference type="PROSITE" id="PS51257">
    <property type="entry name" value="PROKAR_LIPOPROTEIN"/>
    <property type="match status" value="1"/>
</dbReference>
<dbReference type="SUPFAM" id="SSF160935">
    <property type="entry name" value="VPA0735-like"/>
    <property type="match status" value="1"/>
</dbReference>
<dbReference type="PANTHER" id="PTHR36509">
    <property type="entry name" value="BLL3101 PROTEIN"/>
    <property type="match status" value="1"/>
</dbReference>
<dbReference type="Gene3D" id="2.60.40.1610">
    <property type="entry name" value="Domain of unknown function DUF1254"/>
    <property type="match status" value="1"/>
</dbReference>
<gene>
    <name evidence="4" type="ORF">QU605_05905</name>
</gene>
<protein>
    <submittedName>
        <fullName evidence="4">DUF1254 domain-containing protein</fullName>
    </submittedName>
</protein>
<dbReference type="EMBL" id="JAUDUY010000002">
    <property type="protein sequence ID" value="MDM9630992.1"/>
    <property type="molecule type" value="Genomic_DNA"/>
</dbReference>
<reference evidence="4" key="1">
    <citation type="submission" date="2023-06" db="EMBL/GenBank/DDBJ databases">
        <title>Robiginitalea aurantiacus sp. nov. and Algoriphagus sediminis sp. nov., isolated from coastal sediment.</title>
        <authorList>
            <person name="Zhou Z.Y."/>
            <person name="An J."/>
            <person name="Jia Y.W."/>
            <person name="Du Z.J."/>
        </authorList>
    </citation>
    <scope>NUCLEOTIDE SEQUENCE</scope>
    <source>
        <strain evidence="4">M39</strain>
    </source>
</reference>
<evidence type="ECO:0000256" key="1">
    <source>
        <dbReference type="SAM" id="SignalP"/>
    </source>
</evidence>
<name>A0ABT7WDJ8_9FLAO</name>
<dbReference type="InterPro" id="IPR010621">
    <property type="entry name" value="DUF1214"/>
</dbReference>
<dbReference type="PANTHER" id="PTHR36509:SF2">
    <property type="entry name" value="BLL3101 PROTEIN"/>
    <property type="match status" value="1"/>
</dbReference>